<accession>A0A317CBS2</accession>
<reference evidence="1 2" key="1">
    <citation type="submission" date="2018-05" db="EMBL/GenBank/DDBJ databases">
        <title>Leucothrix arctica sp. nov., isolated from Arctic seawater.</title>
        <authorList>
            <person name="Choi A."/>
            <person name="Baek K."/>
        </authorList>
    </citation>
    <scope>NUCLEOTIDE SEQUENCE [LARGE SCALE GENOMIC DNA]</scope>
    <source>
        <strain evidence="1 2">IMCC9719</strain>
    </source>
</reference>
<protein>
    <submittedName>
        <fullName evidence="1">Uncharacterized protein</fullName>
    </submittedName>
</protein>
<dbReference type="Proteomes" id="UP000245506">
    <property type="component" value="Unassembled WGS sequence"/>
</dbReference>
<keyword evidence="2" id="KW-1185">Reference proteome</keyword>
<sequence length="224" mass="26105">MAHDYLSNLSMKKCFQNQNYFVGFYTGERNDIPYSFAVDYYTKLKIPLLSDEVWEQILEIELDGAVEDSFRNGLYKKLLPKDYLKLQKIDLDEVVTSRMKADRQLVIYVQIDRNRSEKTDIIINGAITYLQSLNIQDSHFAVLFNRKEAVVALPNFCNDMAGLRKLTSEDIEDWMEVVEKKKVDTSRLEQALSQFNDKQQFSYKDALKQLETLPPAEVLKGKYS</sequence>
<proteinExistence type="predicted"/>
<evidence type="ECO:0000313" key="2">
    <source>
        <dbReference type="Proteomes" id="UP000245506"/>
    </source>
</evidence>
<gene>
    <name evidence="1" type="ORF">DKT75_15945</name>
</gene>
<dbReference type="AlphaFoldDB" id="A0A317CBS2"/>
<dbReference type="RefSeq" id="WP_109824506.1">
    <property type="nucleotide sequence ID" value="NZ_QGKL01000039.1"/>
</dbReference>
<evidence type="ECO:0000313" key="1">
    <source>
        <dbReference type="EMBL" id="PWQ94773.1"/>
    </source>
</evidence>
<organism evidence="1 2">
    <name type="scientific">Leucothrix arctica</name>
    <dbReference type="NCBI Taxonomy" id="1481894"/>
    <lineage>
        <taxon>Bacteria</taxon>
        <taxon>Pseudomonadati</taxon>
        <taxon>Pseudomonadota</taxon>
        <taxon>Gammaproteobacteria</taxon>
        <taxon>Thiotrichales</taxon>
        <taxon>Thiotrichaceae</taxon>
        <taxon>Leucothrix</taxon>
    </lineage>
</organism>
<dbReference type="EMBL" id="QGKL01000039">
    <property type="protein sequence ID" value="PWQ94773.1"/>
    <property type="molecule type" value="Genomic_DNA"/>
</dbReference>
<name>A0A317CBS2_9GAMM</name>
<comment type="caution">
    <text evidence="1">The sequence shown here is derived from an EMBL/GenBank/DDBJ whole genome shotgun (WGS) entry which is preliminary data.</text>
</comment>